<reference evidence="1 4" key="1">
    <citation type="submission" date="2016-03" db="EMBL/GenBank/DDBJ databases">
        <authorList>
            <person name="Hansen M.J."/>
            <person name="Bojesen A.M."/>
            <person name="Planet P."/>
        </authorList>
    </citation>
    <scope>NUCLEOTIDE SEQUENCE [LARGE SCALE GENOMIC DNA]</scope>
    <source>
        <strain evidence="1 4">HPA 21</strain>
    </source>
</reference>
<evidence type="ECO:0000313" key="4">
    <source>
        <dbReference type="Proteomes" id="UP000502287"/>
    </source>
</evidence>
<dbReference type="EMBL" id="CP015029">
    <property type="protein sequence ID" value="QIM64201.1"/>
    <property type="molecule type" value="Genomic_DNA"/>
</dbReference>
<evidence type="ECO:0000313" key="2">
    <source>
        <dbReference type="EMBL" id="RPE93739.1"/>
    </source>
</evidence>
<evidence type="ECO:0000313" key="3">
    <source>
        <dbReference type="Proteomes" id="UP000276901"/>
    </source>
</evidence>
<accession>A0AAE7C1D3</accession>
<dbReference type="Proteomes" id="UP000276901">
    <property type="component" value="Unassembled WGS sequence"/>
</dbReference>
<dbReference type="AlphaFoldDB" id="A0AAE7C1D3"/>
<sequence>MAFGLVALSPLAAASCYCPQGHYSGGNCVAPLPHGNGFRMLPVAQPICSNGSSPKSDPMPRGITNQDIHNLYVDRDIDLSFDQQNGHYAVVVSTTMNGPSNWLGEFVSERFYPVYACVSKEMNLPIKEIIHHKNYRIRYALDSGCKEFSGSILTERIALWRGQLADGSWNFYWTEYQPNTPAKELKRLKQENEQRCKQQSQTCQFLGDFGEQLGTF</sequence>
<name>A0AAE7C1D3_9PAST</name>
<evidence type="ECO:0000313" key="1">
    <source>
        <dbReference type="EMBL" id="QIM64201.1"/>
    </source>
</evidence>
<keyword evidence="3" id="KW-1185">Reference proteome</keyword>
<reference evidence="2 3" key="2">
    <citation type="submission" date="2018-11" db="EMBL/GenBank/DDBJ databases">
        <title>Genomic Encyclopedia of Type Strains, Phase IV (KMG-IV): sequencing the most valuable type-strain genomes for metagenomic binning, comparative biology and taxonomic classification.</title>
        <authorList>
            <person name="Goeker M."/>
        </authorList>
    </citation>
    <scope>NUCLEOTIDE SEQUENCE [LARGE SCALE GENOMIC DNA]</scope>
    <source>
        <strain evidence="2 3">DSM 25797</strain>
    </source>
</reference>
<dbReference type="Proteomes" id="UP000502287">
    <property type="component" value="Chromosome"/>
</dbReference>
<gene>
    <name evidence="1" type="ORF">A4G17_01395</name>
    <name evidence="2" type="ORF">EDC49_1252</name>
</gene>
<dbReference type="KEGG" id="fcl:A4G17_01395"/>
<organism evidence="1 4">
    <name type="scientific">Frederiksenia canicola</name>
    <dbReference type="NCBI Taxonomy" id="123824"/>
    <lineage>
        <taxon>Bacteria</taxon>
        <taxon>Pseudomonadati</taxon>
        <taxon>Pseudomonadota</taxon>
        <taxon>Gammaproteobacteria</taxon>
        <taxon>Pasteurellales</taxon>
        <taxon>Pasteurellaceae</taxon>
        <taxon>Frederiksenia</taxon>
    </lineage>
</organism>
<dbReference type="EMBL" id="RKQT01000002">
    <property type="protein sequence ID" value="RPE93739.1"/>
    <property type="molecule type" value="Genomic_DNA"/>
</dbReference>
<proteinExistence type="predicted"/>
<protein>
    <submittedName>
        <fullName evidence="1">Uncharacterized protein</fullName>
    </submittedName>
</protein>